<dbReference type="EMBL" id="LNGD01000174">
    <property type="protein sequence ID" value="KYC46924.1"/>
    <property type="molecule type" value="Genomic_DNA"/>
</dbReference>
<feature type="transmembrane region" description="Helical" evidence="1">
    <location>
        <begin position="21"/>
        <end position="40"/>
    </location>
</feature>
<keyword evidence="1" id="KW-1133">Transmembrane helix</keyword>
<feature type="transmembrane region" description="Helical" evidence="1">
    <location>
        <begin position="46"/>
        <end position="61"/>
    </location>
</feature>
<evidence type="ECO:0000313" key="2">
    <source>
        <dbReference type="EMBL" id="KYC46924.1"/>
    </source>
</evidence>
<comment type="caution">
    <text evidence="2">The sequence shown here is derived from an EMBL/GenBank/DDBJ whole genome shotgun (WGS) entry which is preliminary data.</text>
</comment>
<reference evidence="2 3" key="1">
    <citation type="journal article" date="2016" name="ISME J.">
        <title>Chasing the elusive Euryarchaeota class WSA2: genomes reveal a uniquely fastidious methyl-reducing methanogen.</title>
        <authorList>
            <person name="Nobu M.K."/>
            <person name="Narihiro T."/>
            <person name="Kuroda K."/>
            <person name="Mei R."/>
            <person name="Liu W.T."/>
        </authorList>
    </citation>
    <scope>NUCLEOTIDE SEQUENCE [LARGE SCALE GENOMIC DNA]</scope>
    <source>
        <strain evidence="2">U1lsi0528_Bin089</strain>
    </source>
</reference>
<accession>A0A150IQK0</accession>
<keyword evidence="1" id="KW-0812">Transmembrane</keyword>
<dbReference type="Proteomes" id="UP000075578">
    <property type="component" value="Unassembled WGS sequence"/>
</dbReference>
<proteinExistence type="predicted"/>
<evidence type="ECO:0000313" key="3">
    <source>
        <dbReference type="Proteomes" id="UP000075578"/>
    </source>
</evidence>
<protein>
    <submittedName>
        <fullName evidence="2">Uncharacterized protein</fullName>
    </submittedName>
</protein>
<gene>
    <name evidence="2" type="ORF">AMQ74_01735</name>
</gene>
<organism evidence="2 3">
    <name type="scientific">Candidatus Methanofastidiosum methylothiophilum</name>
    <dbReference type="NCBI Taxonomy" id="1705564"/>
    <lineage>
        <taxon>Archaea</taxon>
        <taxon>Methanobacteriati</taxon>
        <taxon>Methanobacteriota</taxon>
        <taxon>Stenosarchaea group</taxon>
        <taxon>Candidatus Methanofastidiosia</taxon>
        <taxon>Candidatus Methanofastidiosales</taxon>
        <taxon>Candidatus Methanofastidiosaceae</taxon>
        <taxon>Candidatus Methanofastidiosum</taxon>
    </lineage>
</organism>
<dbReference type="AlphaFoldDB" id="A0A150IQK0"/>
<sequence>MEEIEKKKKVSKKWVIDPNKTLTFRQIVSGAFMALGGFLIGDGEGVLGFGCIIFGGLLLAIEEA</sequence>
<keyword evidence="1" id="KW-0472">Membrane</keyword>
<name>A0A150IQK0_9EURY</name>
<evidence type="ECO:0000256" key="1">
    <source>
        <dbReference type="SAM" id="Phobius"/>
    </source>
</evidence>